<dbReference type="PANTHER" id="PTHR30250">
    <property type="entry name" value="PST FAMILY PREDICTED COLANIC ACID TRANSPORTER"/>
    <property type="match status" value="1"/>
</dbReference>
<feature type="transmembrane region" description="Helical" evidence="6">
    <location>
        <begin position="142"/>
        <end position="163"/>
    </location>
</feature>
<evidence type="ECO:0008006" key="8">
    <source>
        <dbReference type="Google" id="ProtNLM"/>
    </source>
</evidence>
<protein>
    <recommendedName>
        <fullName evidence="8">Polysaccharide biosynthesis protein C-terminal domain-containing protein</fullName>
    </recommendedName>
</protein>
<comment type="subcellular location">
    <subcellularLocation>
        <location evidence="1">Cell membrane</location>
        <topology evidence="1">Multi-pass membrane protein</topology>
    </subcellularLocation>
</comment>
<gene>
    <name evidence="7" type="ORF">S01H1_71988</name>
</gene>
<organism evidence="7">
    <name type="scientific">marine sediment metagenome</name>
    <dbReference type="NCBI Taxonomy" id="412755"/>
    <lineage>
        <taxon>unclassified sequences</taxon>
        <taxon>metagenomes</taxon>
        <taxon>ecological metagenomes</taxon>
    </lineage>
</organism>
<evidence type="ECO:0000256" key="4">
    <source>
        <dbReference type="ARBA" id="ARBA00022989"/>
    </source>
</evidence>
<evidence type="ECO:0000256" key="5">
    <source>
        <dbReference type="ARBA" id="ARBA00023136"/>
    </source>
</evidence>
<dbReference type="GO" id="GO:0005886">
    <property type="term" value="C:plasma membrane"/>
    <property type="evidence" value="ECO:0007669"/>
    <property type="project" value="UniProtKB-SubCell"/>
</dbReference>
<evidence type="ECO:0000313" key="7">
    <source>
        <dbReference type="EMBL" id="GAG31508.1"/>
    </source>
</evidence>
<sequence>GWIGLIVLAKLWGDFAPEALGIIGFAMAFLAIFNFIAGLGFGAAHVKRVSEGKDLGTCIGTYATIKILLTVLMVTVVFASIFIWKNVFQGGFSDATTESVIIVFIVYYIFLNLRHIATFTFEGRKEIAKRQITGIFESVKTPLMILVALAGVSIIGVGISPAVDWPQFLQPFQRFLADHAIESLAMTYVFAMMAAFFVGMWFLRKYPWKKPNWELFKSYFSFALPIMLISFIGVISLNIDKIM</sequence>
<name>X0X4F8_9ZZZZ</name>
<feature type="transmembrane region" description="Helical" evidence="6">
    <location>
        <begin position="20"/>
        <end position="46"/>
    </location>
</feature>
<keyword evidence="3 6" id="KW-0812">Transmembrane</keyword>
<accession>X0X4F8</accession>
<feature type="non-terminal residue" evidence="7">
    <location>
        <position position="243"/>
    </location>
</feature>
<keyword evidence="4 6" id="KW-1133">Transmembrane helix</keyword>
<evidence type="ECO:0000256" key="2">
    <source>
        <dbReference type="ARBA" id="ARBA00022475"/>
    </source>
</evidence>
<evidence type="ECO:0000256" key="3">
    <source>
        <dbReference type="ARBA" id="ARBA00022692"/>
    </source>
</evidence>
<evidence type="ECO:0000256" key="1">
    <source>
        <dbReference type="ARBA" id="ARBA00004651"/>
    </source>
</evidence>
<feature type="transmembrane region" description="Helical" evidence="6">
    <location>
        <begin position="100"/>
        <end position="121"/>
    </location>
</feature>
<reference evidence="7" key="1">
    <citation type="journal article" date="2014" name="Front. Microbiol.">
        <title>High frequency of phylogenetically diverse reductive dehalogenase-homologous genes in deep subseafloor sedimentary metagenomes.</title>
        <authorList>
            <person name="Kawai M."/>
            <person name="Futagami T."/>
            <person name="Toyoda A."/>
            <person name="Takaki Y."/>
            <person name="Nishi S."/>
            <person name="Hori S."/>
            <person name="Arai W."/>
            <person name="Tsubouchi T."/>
            <person name="Morono Y."/>
            <person name="Uchiyama I."/>
            <person name="Ito T."/>
            <person name="Fujiyama A."/>
            <person name="Inagaki F."/>
            <person name="Takami H."/>
        </authorList>
    </citation>
    <scope>NUCLEOTIDE SEQUENCE</scope>
    <source>
        <strain evidence="7">Expedition CK06-06</strain>
    </source>
</reference>
<comment type="caution">
    <text evidence="7">The sequence shown here is derived from an EMBL/GenBank/DDBJ whole genome shotgun (WGS) entry which is preliminary data.</text>
</comment>
<keyword evidence="2" id="KW-1003">Cell membrane</keyword>
<dbReference type="AlphaFoldDB" id="X0X4F8"/>
<dbReference type="PANTHER" id="PTHR30250:SF11">
    <property type="entry name" value="O-ANTIGEN TRANSPORTER-RELATED"/>
    <property type="match status" value="1"/>
</dbReference>
<dbReference type="EMBL" id="BARS01047975">
    <property type="protein sequence ID" value="GAG31508.1"/>
    <property type="molecule type" value="Genomic_DNA"/>
</dbReference>
<keyword evidence="5 6" id="KW-0472">Membrane</keyword>
<feature type="transmembrane region" description="Helical" evidence="6">
    <location>
        <begin position="67"/>
        <end position="88"/>
    </location>
</feature>
<proteinExistence type="predicted"/>
<feature type="transmembrane region" description="Helical" evidence="6">
    <location>
        <begin position="215"/>
        <end position="239"/>
    </location>
</feature>
<dbReference type="InterPro" id="IPR050833">
    <property type="entry name" value="Poly_Biosynth_Transport"/>
</dbReference>
<feature type="transmembrane region" description="Helical" evidence="6">
    <location>
        <begin position="183"/>
        <end position="203"/>
    </location>
</feature>
<evidence type="ECO:0000256" key="6">
    <source>
        <dbReference type="SAM" id="Phobius"/>
    </source>
</evidence>
<feature type="non-terminal residue" evidence="7">
    <location>
        <position position="1"/>
    </location>
</feature>